<dbReference type="InterPro" id="IPR015813">
    <property type="entry name" value="Pyrv/PenolPyrv_kinase-like_dom"/>
</dbReference>
<evidence type="ECO:0000256" key="1">
    <source>
        <dbReference type="ARBA" id="ARBA00001946"/>
    </source>
</evidence>
<dbReference type="Proteomes" id="UP001203410">
    <property type="component" value="Unassembled WGS sequence"/>
</dbReference>
<evidence type="ECO:0000313" key="7">
    <source>
        <dbReference type="Proteomes" id="UP001203410"/>
    </source>
</evidence>
<dbReference type="SUPFAM" id="SSF51621">
    <property type="entry name" value="Phosphoenolpyruvate/pyruvate domain"/>
    <property type="match status" value="1"/>
</dbReference>
<dbReference type="RefSeq" id="WP_249903072.1">
    <property type="nucleotide sequence ID" value="NZ_JAMGBA010000001.1"/>
</dbReference>
<name>A0ABT0RRS3_9SPHN</name>
<organism evidence="6 7">
    <name type="scientific">Sphingomonas caseinilyticus</name>
    <dbReference type="NCBI Taxonomy" id="2908205"/>
    <lineage>
        <taxon>Bacteria</taxon>
        <taxon>Pseudomonadati</taxon>
        <taxon>Pseudomonadota</taxon>
        <taxon>Alphaproteobacteria</taxon>
        <taxon>Sphingomonadales</taxon>
        <taxon>Sphingomonadaceae</taxon>
        <taxon>Sphingomonas</taxon>
    </lineage>
</organism>
<dbReference type="InterPro" id="IPR005000">
    <property type="entry name" value="Aldolase/citrate-lyase_domain"/>
</dbReference>
<keyword evidence="7" id="KW-1185">Reference proteome</keyword>
<protein>
    <submittedName>
        <fullName evidence="6">CoA ester lyase</fullName>
    </submittedName>
</protein>
<feature type="domain" description="HpcH/HpaI aldolase/citrate lyase" evidence="5">
    <location>
        <begin position="9"/>
        <end position="211"/>
    </location>
</feature>
<dbReference type="PIRSF" id="PIRSF015582">
    <property type="entry name" value="Cit_lyase_B"/>
    <property type="match status" value="1"/>
</dbReference>
<dbReference type="InterPro" id="IPR011206">
    <property type="entry name" value="Citrate_lyase_beta/mcl1/mcl2"/>
</dbReference>
<sequence>MSLNLFDKRALLFLPASNPRAIAKARESDADLVILDLEDAVKPEDKEAARAAAAEAIKQEWPMPVAIRINGFGTPWHGQDLVTVTHGHVDLVVMPRVEDKEVLTFVRKQSGSPVAAMIETPRGVLAAPTIAHDSVALIAGTNDLSAGLRLPPGAGRGPLQTALQSIVLAARAEGIAVFDGVYNQLDDLDGFAAEAAEGRKLGFDGKSLIHPSQIAPCHAAFAPSDAEVSRAERLVAAATGGAERFEGEMIEQMHVESARRLLARSGRG</sequence>
<keyword evidence="4" id="KW-0460">Magnesium</keyword>
<evidence type="ECO:0000259" key="5">
    <source>
        <dbReference type="Pfam" id="PF03328"/>
    </source>
</evidence>
<keyword evidence="6" id="KW-0456">Lyase</keyword>
<comment type="similarity">
    <text evidence="2">Belongs to the HpcH/HpaI aldolase family.</text>
</comment>
<dbReference type="GO" id="GO:0016829">
    <property type="term" value="F:lyase activity"/>
    <property type="evidence" value="ECO:0007669"/>
    <property type="project" value="UniProtKB-KW"/>
</dbReference>
<dbReference type="PANTHER" id="PTHR32308:SF10">
    <property type="entry name" value="CITRATE LYASE SUBUNIT BETA"/>
    <property type="match status" value="1"/>
</dbReference>
<evidence type="ECO:0000313" key="6">
    <source>
        <dbReference type="EMBL" id="MCL6697715.1"/>
    </source>
</evidence>
<evidence type="ECO:0000256" key="4">
    <source>
        <dbReference type="ARBA" id="ARBA00022842"/>
    </source>
</evidence>
<dbReference type="PANTHER" id="PTHR32308">
    <property type="entry name" value="LYASE BETA SUBUNIT, PUTATIVE (AFU_ORTHOLOGUE AFUA_4G13030)-RELATED"/>
    <property type="match status" value="1"/>
</dbReference>
<evidence type="ECO:0000256" key="2">
    <source>
        <dbReference type="ARBA" id="ARBA00005568"/>
    </source>
</evidence>
<dbReference type="Pfam" id="PF03328">
    <property type="entry name" value="HpcH_HpaI"/>
    <property type="match status" value="1"/>
</dbReference>
<evidence type="ECO:0000256" key="3">
    <source>
        <dbReference type="ARBA" id="ARBA00022723"/>
    </source>
</evidence>
<proteinExistence type="inferred from homology"/>
<gene>
    <name evidence="6" type="ORF">LZ496_02815</name>
</gene>
<reference evidence="6 7" key="1">
    <citation type="submission" date="2022-05" db="EMBL/GenBank/DDBJ databases">
        <authorList>
            <person name="Jo J.-H."/>
            <person name="Im W.-T."/>
        </authorList>
    </citation>
    <scope>NUCLEOTIDE SEQUENCE [LARGE SCALE GENOMIC DNA]</scope>
    <source>
        <strain evidence="6 7">NSE70-1</strain>
    </source>
</reference>
<keyword evidence="3" id="KW-0479">Metal-binding</keyword>
<accession>A0ABT0RRS3</accession>
<dbReference type="InterPro" id="IPR040442">
    <property type="entry name" value="Pyrv_kinase-like_dom_sf"/>
</dbReference>
<comment type="caution">
    <text evidence="6">The sequence shown here is derived from an EMBL/GenBank/DDBJ whole genome shotgun (WGS) entry which is preliminary data.</text>
</comment>
<dbReference type="EMBL" id="JAMGBA010000001">
    <property type="protein sequence ID" value="MCL6697715.1"/>
    <property type="molecule type" value="Genomic_DNA"/>
</dbReference>
<comment type="cofactor">
    <cofactor evidence="1">
        <name>Mg(2+)</name>
        <dbReference type="ChEBI" id="CHEBI:18420"/>
    </cofactor>
</comment>
<dbReference type="Gene3D" id="3.20.20.60">
    <property type="entry name" value="Phosphoenolpyruvate-binding domains"/>
    <property type="match status" value="1"/>
</dbReference>